<keyword evidence="2" id="KW-1185">Reference proteome</keyword>
<gene>
    <name evidence="1" type="ORF">BpHYR1_022716</name>
</gene>
<dbReference type="Proteomes" id="UP000276133">
    <property type="component" value="Unassembled WGS sequence"/>
</dbReference>
<evidence type="ECO:0000313" key="2">
    <source>
        <dbReference type="Proteomes" id="UP000276133"/>
    </source>
</evidence>
<proteinExistence type="predicted"/>
<reference evidence="1 2" key="1">
    <citation type="journal article" date="2018" name="Sci. Rep.">
        <title>Genomic signatures of local adaptation to the degree of environmental predictability in rotifers.</title>
        <authorList>
            <person name="Franch-Gras L."/>
            <person name="Hahn C."/>
            <person name="Garcia-Roger E.M."/>
            <person name="Carmona M.J."/>
            <person name="Serra M."/>
            <person name="Gomez A."/>
        </authorList>
    </citation>
    <scope>NUCLEOTIDE SEQUENCE [LARGE SCALE GENOMIC DNA]</scope>
    <source>
        <strain evidence="1">HYR1</strain>
    </source>
</reference>
<dbReference type="AlphaFoldDB" id="A0A3M7T7G2"/>
<protein>
    <submittedName>
        <fullName evidence="1">Uncharacterized protein</fullName>
    </submittedName>
</protein>
<name>A0A3M7T7G2_BRAPC</name>
<evidence type="ECO:0000313" key="1">
    <source>
        <dbReference type="EMBL" id="RNA43750.1"/>
    </source>
</evidence>
<sequence>MFCLRYNQLICLKELTSGCISNGMDIPIQSNLKKGRPLTTAGALKRQPNETQYSNAVPKGIESEESEEEECVPKRARIKLNNQDIIDKETKSFDLCGAQMKKRRNRASLNKYNLVEKKIEYIQCLAPLLYFEIDIHA</sequence>
<accession>A0A3M7T7G2</accession>
<comment type="caution">
    <text evidence="1">The sequence shown here is derived from an EMBL/GenBank/DDBJ whole genome shotgun (WGS) entry which is preliminary data.</text>
</comment>
<organism evidence="1 2">
    <name type="scientific">Brachionus plicatilis</name>
    <name type="common">Marine rotifer</name>
    <name type="synonym">Brachionus muelleri</name>
    <dbReference type="NCBI Taxonomy" id="10195"/>
    <lineage>
        <taxon>Eukaryota</taxon>
        <taxon>Metazoa</taxon>
        <taxon>Spiralia</taxon>
        <taxon>Gnathifera</taxon>
        <taxon>Rotifera</taxon>
        <taxon>Eurotatoria</taxon>
        <taxon>Monogononta</taxon>
        <taxon>Pseudotrocha</taxon>
        <taxon>Ploima</taxon>
        <taxon>Brachionidae</taxon>
        <taxon>Brachionus</taxon>
    </lineage>
</organism>
<dbReference type="EMBL" id="REGN01000180">
    <property type="protein sequence ID" value="RNA43750.1"/>
    <property type="molecule type" value="Genomic_DNA"/>
</dbReference>